<dbReference type="AlphaFoldDB" id="A0AAU9LGA1"/>
<protein>
    <submittedName>
        <fullName evidence="1">Uncharacterized protein</fullName>
    </submittedName>
</protein>
<name>A0AAU9LGA1_9STRA</name>
<dbReference type="Proteomes" id="UP001160483">
    <property type="component" value="Unassembled WGS sequence"/>
</dbReference>
<sequence>MYYLDFNSMERCLALDLGSTRNAPGGALESHEPTSARKQKRFWRGYWTKSANMLDVELSESVDTVSIADSSHGRGLWAESSVVEKTLDDTHDMF</sequence>
<proteinExistence type="predicted"/>
<reference evidence="1" key="1">
    <citation type="submission" date="2021-11" db="EMBL/GenBank/DDBJ databases">
        <authorList>
            <person name="Islam A."/>
            <person name="Islam S."/>
            <person name="Flora M.S."/>
            <person name="Rahman M."/>
            <person name="Ziaur R.M."/>
            <person name="Epstein J.H."/>
            <person name="Hassan M."/>
            <person name="Klassen M."/>
            <person name="Woodard K."/>
            <person name="Webb A."/>
            <person name="Webby R.J."/>
            <person name="El Zowalaty M.E."/>
        </authorList>
    </citation>
    <scope>NUCLEOTIDE SEQUENCE</scope>
    <source>
        <strain evidence="1">Pbs3</strain>
    </source>
</reference>
<comment type="caution">
    <text evidence="1">The sequence shown here is derived from an EMBL/GenBank/DDBJ whole genome shotgun (WGS) entry which is preliminary data.</text>
</comment>
<organism evidence="1 2">
    <name type="scientific">Peronospora belbahrii</name>
    <dbReference type="NCBI Taxonomy" id="622444"/>
    <lineage>
        <taxon>Eukaryota</taxon>
        <taxon>Sar</taxon>
        <taxon>Stramenopiles</taxon>
        <taxon>Oomycota</taxon>
        <taxon>Peronosporomycetes</taxon>
        <taxon>Peronosporales</taxon>
        <taxon>Peronosporaceae</taxon>
        <taxon>Peronospora</taxon>
    </lineage>
</organism>
<dbReference type="EMBL" id="CAKKTJ010000322">
    <property type="protein sequence ID" value="CAH0480088.1"/>
    <property type="molecule type" value="Genomic_DNA"/>
</dbReference>
<gene>
    <name evidence="1" type="ORF">PBS003_LOCUS6714</name>
</gene>
<evidence type="ECO:0000313" key="1">
    <source>
        <dbReference type="EMBL" id="CAH0480088.1"/>
    </source>
</evidence>
<accession>A0AAU9LGA1</accession>
<evidence type="ECO:0000313" key="2">
    <source>
        <dbReference type="Proteomes" id="UP001160483"/>
    </source>
</evidence>